<name>A0A812W1Z2_SYMPI</name>
<protein>
    <submittedName>
        <fullName evidence="1">Uncharacterized protein</fullName>
    </submittedName>
</protein>
<proteinExistence type="predicted"/>
<dbReference type="Proteomes" id="UP000649617">
    <property type="component" value="Unassembled WGS sequence"/>
</dbReference>
<evidence type="ECO:0000313" key="1">
    <source>
        <dbReference type="EMBL" id="CAE7650566.1"/>
    </source>
</evidence>
<evidence type="ECO:0000313" key="2">
    <source>
        <dbReference type="Proteomes" id="UP000649617"/>
    </source>
</evidence>
<reference evidence="1" key="1">
    <citation type="submission" date="2021-02" db="EMBL/GenBank/DDBJ databases">
        <authorList>
            <person name="Dougan E. K."/>
            <person name="Rhodes N."/>
            <person name="Thang M."/>
            <person name="Chan C."/>
        </authorList>
    </citation>
    <scope>NUCLEOTIDE SEQUENCE</scope>
</reference>
<sequence>EWFAFFPSLMLDSNWMEEDIEEHNAKAAVFHCECPWGGYLVKFVLNGVVVQDPPSVDSHVLIRPEVRVLHENEMEAVARIRPELLELHEPGTITVQQVSSWGLFRLGSLLFADMESPVGKNSSELPWSSSTASYQNLRRDFPHVGDSSLSMYQDGVGRAGLLVCRPCGADGRFDVVGVFNVPREKFESWARIHYKLVVESAQRVADRLLNGPYISAMRESDDNFYLVLTIQSCKRGLPLVPLVTDEPPTTTIAAGERLGLDRWVRFSPESVGSSKFYLSEYIKVLLLNVGETIDVFNSMDGRNLMPYQCVVRREQWMAVRTRFIEVFLLQKTAYRRANGGSTAPSMHEGFEPRFSPDPSLTLLRESLSRCSSQTPQHRLLVRRTFLELEDEQEDDECASERHRRRHKTTTVLPDDCSIDWPILAA</sequence>
<organism evidence="1 2">
    <name type="scientific">Symbiodinium pilosum</name>
    <name type="common">Dinoflagellate</name>
    <dbReference type="NCBI Taxonomy" id="2952"/>
    <lineage>
        <taxon>Eukaryota</taxon>
        <taxon>Sar</taxon>
        <taxon>Alveolata</taxon>
        <taxon>Dinophyceae</taxon>
        <taxon>Suessiales</taxon>
        <taxon>Symbiodiniaceae</taxon>
        <taxon>Symbiodinium</taxon>
    </lineage>
</organism>
<dbReference type="OrthoDB" id="432038at2759"/>
<comment type="caution">
    <text evidence="1">The sequence shown here is derived from an EMBL/GenBank/DDBJ whole genome shotgun (WGS) entry which is preliminary data.</text>
</comment>
<feature type="non-terminal residue" evidence="1">
    <location>
        <position position="1"/>
    </location>
</feature>
<dbReference type="AlphaFoldDB" id="A0A812W1Z2"/>
<dbReference type="EMBL" id="CAJNIZ010043123">
    <property type="protein sequence ID" value="CAE7650566.1"/>
    <property type="molecule type" value="Genomic_DNA"/>
</dbReference>
<gene>
    <name evidence="1" type="ORF">SPIL2461_LOCUS17365</name>
</gene>
<accession>A0A812W1Z2</accession>
<keyword evidence="2" id="KW-1185">Reference proteome</keyword>